<feature type="domain" description="Type I restriction modification DNA specificity" evidence="5">
    <location>
        <begin position="23"/>
        <end position="183"/>
    </location>
</feature>
<dbReference type="PANTHER" id="PTHR30408:SF12">
    <property type="entry name" value="TYPE I RESTRICTION ENZYME MJAVIII SPECIFICITY SUBUNIT"/>
    <property type="match status" value="1"/>
</dbReference>
<evidence type="ECO:0000256" key="3">
    <source>
        <dbReference type="ARBA" id="ARBA00023125"/>
    </source>
</evidence>
<organism evidence="6 7">
    <name type="scientific">Polaribacter marinivivus</name>
    <dbReference type="NCBI Taxonomy" id="1524260"/>
    <lineage>
        <taxon>Bacteria</taxon>
        <taxon>Pseudomonadati</taxon>
        <taxon>Bacteroidota</taxon>
        <taxon>Flavobacteriia</taxon>
        <taxon>Flavobacteriales</taxon>
        <taxon>Flavobacteriaceae</taxon>
    </lineage>
</organism>
<keyword evidence="6" id="KW-0378">Hydrolase</keyword>
<dbReference type="GO" id="GO:0004519">
    <property type="term" value="F:endonuclease activity"/>
    <property type="evidence" value="ECO:0007669"/>
    <property type="project" value="UniProtKB-KW"/>
</dbReference>
<evidence type="ECO:0000256" key="2">
    <source>
        <dbReference type="ARBA" id="ARBA00022747"/>
    </source>
</evidence>
<reference evidence="7" key="1">
    <citation type="journal article" date="2019" name="Int. J. Syst. Evol. Microbiol.">
        <title>The Global Catalogue of Microorganisms (GCM) 10K type strain sequencing project: providing services to taxonomists for standard genome sequencing and annotation.</title>
        <authorList>
            <consortium name="The Broad Institute Genomics Platform"/>
            <consortium name="The Broad Institute Genome Sequencing Center for Infectious Disease"/>
            <person name="Wu L."/>
            <person name="Ma J."/>
        </authorList>
    </citation>
    <scope>NUCLEOTIDE SEQUENCE [LARGE SCALE GENOMIC DNA]</scope>
    <source>
        <strain evidence="7">CECT 8655</strain>
    </source>
</reference>
<dbReference type="Proteomes" id="UP001595826">
    <property type="component" value="Unassembled WGS sequence"/>
</dbReference>
<keyword evidence="2" id="KW-0680">Restriction system</keyword>
<evidence type="ECO:0000313" key="6">
    <source>
        <dbReference type="EMBL" id="MFC4269303.1"/>
    </source>
</evidence>
<feature type="domain" description="Type I restriction modification DNA specificity" evidence="5">
    <location>
        <begin position="210"/>
        <end position="382"/>
    </location>
</feature>
<evidence type="ECO:0000256" key="4">
    <source>
        <dbReference type="SAM" id="Coils"/>
    </source>
</evidence>
<gene>
    <name evidence="6" type="ORF">ACFOWD_10325</name>
</gene>
<dbReference type="EMBL" id="JBHSCY010000002">
    <property type="protein sequence ID" value="MFC4269303.1"/>
    <property type="molecule type" value="Genomic_DNA"/>
</dbReference>
<dbReference type="GO" id="GO:0016787">
    <property type="term" value="F:hydrolase activity"/>
    <property type="evidence" value="ECO:0007669"/>
    <property type="project" value="UniProtKB-KW"/>
</dbReference>
<dbReference type="InterPro" id="IPR052021">
    <property type="entry name" value="Type-I_RS_S_subunit"/>
</dbReference>
<dbReference type="SUPFAM" id="SSF116734">
    <property type="entry name" value="DNA methylase specificity domain"/>
    <property type="match status" value="2"/>
</dbReference>
<keyword evidence="7" id="KW-1185">Reference proteome</keyword>
<dbReference type="Pfam" id="PF01420">
    <property type="entry name" value="Methylase_S"/>
    <property type="match status" value="2"/>
</dbReference>
<keyword evidence="6" id="KW-0255">Endonuclease</keyword>
<evidence type="ECO:0000256" key="1">
    <source>
        <dbReference type="ARBA" id="ARBA00010923"/>
    </source>
</evidence>
<keyword evidence="3" id="KW-0238">DNA-binding</keyword>
<proteinExistence type="inferred from homology"/>
<dbReference type="Gene3D" id="1.10.287.1120">
    <property type="entry name" value="Bipartite methylase S protein"/>
    <property type="match status" value="1"/>
</dbReference>
<keyword evidence="6" id="KW-0540">Nuclease</keyword>
<comment type="caution">
    <text evidence="6">The sequence shown here is derived from an EMBL/GenBank/DDBJ whole genome shotgun (WGS) entry which is preliminary data.</text>
</comment>
<dbReference type="EC" id="3.1.21.-" evidence="6"/>
<dbReference type="CDD" id="cd17262">
    <property type="entry name" value="RMtype1_S_Aco12261I-TRD2-CR2"/>
    <property type="match status" value="1"/>
</dbReference>
<feature type="coiled-coil region" evidence="4">
    <location>
        <begin position="165"/>
        <end position="192"/>
    </location>
</feature>
<protein>
    <submittedName>
        <fullName evidence="6">Restriction endonuclease subunit S</fullName>
        <ecNumber evidence="6">3.1.21.-</ecNumber>
    </submittedName>
</protein>
<accession>A0ABV8RBK6</accession>
<dbReference type="Gene3D" id="3.90.220.20">
    <property type="entry name" value="DNA methylase specificity domains"/>
    <property type="match status" value="2"/>
</dbReference>
<dbReference type="RefSeq" id="WP_377410329.1">
    <property type="nucleotide sequence ID" value="NZ_JBHSCY010000002.1"/>
</dbReference>
<dbReference type="InterPro" id="IPR044946">
    <property type="entry name" value="Restrct_endonuc_typeI_TRD_sf"/>
</dbReference>
<dbReference type="PANTHER" id="PTHR30408">
    <property type="entry name" value="TYPE-1 RESTRICTION ENZYME ECOKI SPECIFICITY PROTEIN"/>
    <property type="match status" value="1"/>
</dbReference>
<dbReference type="CDD" id="cd17246">
    <property type="entry name" value="RMtype1_S_SonII-TRD2-CR2_like"/>
    <property type="match status" value="1"/>
</dbReference>
<evidence type="ECO:0000313" key="7">
    <source>
        <dbReference type="Proteomes" id="UP001595826"/>
    </source>
</evidence>
<sequence length="398" mass="45886">MTNSTPTKPKLIPKLRFKEFEGEWHKKKLRNISSFLDSKRIPLSQTERKTKKGKYPYYGASGIIDYVQDFIFDGEYVLLGEDGANILMRNSPLAFIVSGKFWVNNHAHVIKANDSNKFLSESLERIKYDKYNTGTAQPKLNAEVCKNIIIPIPTLQEQQKIASFLTAVDTKIQQLKKKKELLENYKKGVKQQLFSQQLRFKNDDGLDFPDWEKTKLKELSEPITKGTTPKKFIKKGVTFIKIEGIRGLRFNKEKCLFIKEETHFKELKRSILKVNDILFAIAGSVGKLGIVTKDLLPANTNQAFAIIRLKDLRYLEFIIQVLNSRMMKKYIYQSISVGAQPNLNLEQMGNFKFLLPSLKEQQKIANYLSALDEKITNVELQITNTQTFKKGLLQQMFV</sequence>
<evidence type="ECO:0000259" key="5">
    <source>
        <dbReference type="Pfam" id="PF01420"/>
    </source>
</evidence>
<name>A0ABV8RBK6_9FLAO</name>
<dbReference type="InterPro" id="IPR000055">
    <property type="entry name" value="Restrct_endonuc_typeI_TRD"/>
</dbReference>
<keyword evidence="4" id="KW-0175">Coiled coil</keyword>
<comment type="similarity">
    <text evidence="1">Belongs to the type-I restriction system S methylase family.</text>
</comment>